<proteinExistence type="predicted"/>
<keyword evidence="1" id="KW-0472">Membrane</keyword>
<evidence type="ECO:0000313" key="3">
    <source>
        <dbReference type="Proteomes" id="UP001597389"/>
    </source>
</evidence>
<comment type="caution">
    <text evidence="2">The sequence shown here is derived from an EMBL/GenBank/DDBJ whole genome shotgun (WGS) entry which is preliminary data.</text>
</comment>
<keyword evidence="1" id="KW-1133">Transmembrane helix</keyword>
<reference evidence="3" key="1">
    <citation type="journal article" date="2019" name="Int. J. Syst. Evol. Microbiol.">
        <title>The Global Catalogue of Microorganisms (GCM) 10K type strain sequencing project: providing services to taxonomists for standard genome sequencing and annotation.</title>
        <authorList>
            <consortium name="The Broad Institute Genomics Platform"/>
            <consortium name="The Broad Institute Genome Sequencing Center for Infectious Disease"/>
            <person name="Wu L."/>
            <person name="Ma J."/>
        </authorList>
    </citation>
    <scope>NUCLEOTIDE SEQUENCE [LARGE SCALE GENOMIC DNA]</scope>
    <source>
        <strain evidence="3">CCUG 57942</strain>
    </source>
</reference>
<dbReference type="RefSeq" id="WP_377085811.1">
    <property type="nucleotide sequence ID" value="NZ_JBHSJL010000007.1"/>
</dbReference>
<feature type="transmembrane region" description="Helical" evidence="1">
    <location>
        <begin position="55"/>
        <end position="73"/>
    </location>
</feature>
<name>A0ABW4Z9Y0_9BACT</name>
<protein>
    <submittedName>
        <fullName evidence="2">Uncharacterized protein</fullName>
    </submittedName>
</protein>
<accession>A0ABW4Z9Y0</accession>
<dbReference type="Proteomes" id="UP001597389">
    <property type="component" value="Unassembled WGS sequence"/>
</dbReference>
<feature type="transmembrane region" description="Helical" evidence="1">
    <location>
        <begin position="6"/>
        <end position="34"/>
    </location>
</feature>
<dbReference type="EMBL" id="JBHUJB010000034">
    <property type="protein sequence ID" value="MFD2158803.1"/>
    <property type="molecule type" value="Genomic_DNA"/>
</dbReference>
<gene>
    <name evidence="2" type="ORF">ACFSW8_07840</name>
</gene>
<organism evidence="2 3">
    <name type="scientific">Rubritalea tangerina</name>
    <dbReference type="NCBI Taxonomy" id="430798"/>
    <lineage>
        <taxon>Bacteria</taxon>
        <taxon>Pseudomonadati</taxon>
        <taxon>Verrucomicrobiota</taxon>
        <taxon>Verrucomicrobiia</taxon>
        <taxon>Verrucomicrobiales</taxon>
        <taxon>Rubritaleaceae</taxon>
        <taxon>Rubritalea</taxon>
    </lineage>
</organism>
<sequence>MKHWPVYIALALIYLSVWFEYNFLWGILFISWTIPAFYTKEIHLIQTVRQNESPFLFWTIVLTWIILSIWMILLDIPNLSIAP</sequence>
<evidence type="ECO:0000256" key="1">
    <source>
        <dbReference type="SAM" id="Phobius"/>
    </source>
</evidence>
<keyword evidence="1" id="KW-0812">Transmembrane</keyword>
<evidence type="ECO:0000313" key="2">
    <source>
        <dbReference type="EMBL" id="MFD2158803.1"/>
    </source>
</evidence>
<keyword evidence="3" id="KW-1185">Reference proteome</keyword>